<feature type="compositionally biased region" description="Basic residues" evidence="5">
    <location>
        <begin position="670"/>
        <end position="680"/>
    </location>
</feature>
<feature type="domain" description="FHA" evidence="6">
    <location>
        <begin position="27"/>
        <end position="76"/>
    </location>
</feature>
<feature type="compositionally biased region" description="Basic and acidic residues" evidence="5">
    <location>
        <begin position="760"/>
        <end position="778"/>
    </location>
</feature>
<dbReference type="InterPro" id="IPR000253">
    <property type="entry name" value="FHA_dom"/>
</dbReference>
<dbReference type="Pfam" id="PF13087">
    <property type="entry name" value="AAA_12"/>
    <property type="match status" value="1"/>
</dbReference>
<dbReference type="CDD" id="cd18808">
    <property type="entry name" value="SF1_C_Upf1"/>
    <property type="match status" value="1"/>
</dbReference>
<evidence type="ECO:0000313" key="7">
    <source>
        <dbReference type="EMBL" id="KAL0106521.1"/>
    </source>
</evidence>
<evidence type="ECO:0000256" key="2">
    <source>
        <dbReference type="ARBA" id="ARBA00022801"/>
    </source>
</evidence>
<dbReference type="PROSITE" id="PS50006">
    <property type="entry name" value="FHA_DOMAIN"/>
    <property type="match status" value="1"/>
</dbReference>
<keyword evidence="2" id="KW-0378">Hydrolase</keyword>
<name>A0AAW2ES03_9HYME</name>
<dbReference type="GO" id="GO:0016787">
    <property type="term" value="F:hydrolase activity"/>
    <property type="evidence" value="ECO:0007669"/>
    <property type="project" value="UniProtKB-KW"/>
</dbReference>
<dbReference type="Proteomes" id="UP001430953">
    <property type="component" value="Unassembled WGS sequence"/>
</dbReference>
<dbReference type="SMART" id="SM00240">
    <property type="entry name" value="FHA"/>
    <property type="match status" value="1"/>
</dbReference>
<feature type="compositionally biased region" description="Low complexity" evidence="5">
    <location>
        <begin position="183"/>
        <end position="194"/>
    </location>
</feature>
<dbReference type="GO" id="GO:0004386">
    <property type="term" value="F:helicase activity"/>
    <property type="evidence" value="ECO:0007669"/>
    <property type="project" value="UniProtKB-KW"/>
</dbReference>
<dbReference type="SUPFAM" id="SSF49879">
    <property type="entry name" value="SMAD/FHA domain"/>
    <property type="match status" value="1"/>
</dbReference>
<dbReference type="InterPro" id="IPR047187">
    <property type="entry name" value="SF1_C_Upf1"/>
</dbReference>
<evidence type="ECO:0000313" key="8">
    <source>
        <dbReference type="Proteomes" id="UP001430953"/>
    </source>
</evidence>
<dbReference type="Gene3D" id="3.40.50.300">
    <property type="entry name" value="P-loop containing nucleotide triphosphate hydrolases"/>
    <property type="match status" value="2"/>
</dbReference>
<feature type="compositionally biased region" description="Polar residues" evidence="5">
    <location>
        <begin position="696"/>
        <end position="712"/>
    </location>
</feature>
<reference evidence="7 8" key="1">
    <citation type="submission" date="2023-03" db="EMBL/GenBank/DDBJ databases">
        <title>High recombination rates correlate with genetic variation in Cardiocondyla obscurior ants.</title>
        <authorList>
            <person name="Errbii M."/>
        </authorList>
    </citation>
    <scope>NUCLEOTIDE SEQUENCE [LARGE SCALE GENOMIC DNA]</scope>
    <source>
        <strain evidence="7">Alpha-2009</strain>
        <tissue evidence="7">Whole body</tissue>
    </source>
</reference>
<dbReference type="InterPro" id="IPR041679">
    <property type="entry name" value="DNA2/NAM7-like_C"/>
</dbReference>
<keyword evidence="1" id="KW-0547">Nucleotide-binding</keyword>
<evidence type="ECO:0000256" key="1">
    <source>
        <dbReference type="ARBA" id="ARBA00022741"/>
    </source>
</evidence>
<dbReference type="CDD" id="cd18042">
    <property type="entry name" value="DEXXQc_SETX"/>
    <property type="match status" value="1"/>
</dbReference>
<dbReference type="Gene3D" id="2.60.200.20">
    <property type="match status" value="1"/>
</dbReference>
<proteinExistence type="predicted"/>
<organism evidence="7 8">
    <name type="scientific">Cardiocondyla obscurior</name>
    <dbReference type="NCBI Taxonomy" id="286306"/>
    <lineage>
        <taxon>Eukaryota</taxon>
        <taxon>Metazoa</taxon>
        <taxon>Ecdysozoa</taxon>
        <taxon>Arthropoda</taxon>
        <taxon>Hexapoda</taxon>
        <taxon>Insecta</taxon>
        <taxon>Pterygota</taxon>
        <taxon>Neoptera</taxon>
        <taxon>Endopterygota</taxon>
        <taxon>Hymenoptera</taxon>
        <taxon>Apocrita</taxon>
        <taxon>Aculeata</taxon>
        <taxon>Formicoidea</taxon>
        <taxon>Formicidae</taxon>
        <taxon>Myrmicinae</taxon>
        <taxon>Cardiocondyla</taxon>
    </lineage>
</organism>
<dbReference type="InterPro" id="IPR027417">
    <property type="entry name" value="P-loop_NTPase"/>
</dbReference>
<dbReference type="InterPro" id="IPR041677">
    <property type="entry name" value="DNA2/NAM7_AAA_11"/>
</dbReference>
<dbReference type="GO" id="GO:0016604">
    <property type="term" value="C:nuclear body"/>
    <property type="evidence" value="ECO:0007669"/>
    <property type="project" value="TreeGrafter"/>
</dbReference>
<dbReference type="Pfam" id="PF13086">
    <property type="entry name" value="AAA_11"/>
    <property type="match status" value="1"/>
</dbReference>
<dbReference type="SUPFAM" id="SSF52540">
    <property type="entry name" value="P-loop containing nucleoside triphosphate hydrolases"/>
    <property type="match status" value="1"/>
</dbReference>
<keyword evidence="8" id="KW-1185">Reference proteome</keyword>
<dbReference type="GO" id="GO:0001147">
    <property type="term" value="F:transcription termination site sequence-specific DNA binding"/>
    <property type="evidence" value="ECO:0007669"/>
    <property type="project" value="TreeGrafter"/>
</dbReference>
<dbReference type="InterPro" id="IPR008984">
    <property type="entry name" value="SMAD_FHA_dom_sf"/>
</dbReference>
<feature type="region of interest" description="Disordered" evidence="5">
    <location>
        <begin position="656"/>
        <end position="712"/>
    </location>
</feature>
<dbReference type="FunFam" id="3.40.50.300:FF:000326">
    <property type="entry name" value="P-loop containing nucleoside triphosphate hydrolase"/>
    <property type="match status" value="1"/>
</dbReference>
<comment type="caution">
    <text evidence="7">The sequence shown here is derived from an EMBL/GenBank/DDBJ whole genome shotgun (WGS) entry which is preliminary data.</text>
</comment>
<sequence length="1639" mass="187830">MTMIFSLERIHKTENTSFYLSELYRSYTCGRSKENDIICPNILVSRRHCIFLRDNENLYVTDLRSTNGVHINGEKKESVQIRLRNNDVIGIGCSSINPKNDETFYVYRVRIFESPITEGDEIDVISDTNINSLQEIPSVSSENDVLKRKIKHCEVVNKRLKVGCDNKQNCNDNSSKGNVSDLSNNNQKSHNNNSTSNLVEAECIIDDDIEIIHTSLAKDVKKETVANNNSNSNANCNPELQTDDEEDVNIEHMEYNTSKDISLIKLKKIKHEPKVQFSDIDVVDLSDDEDGIFPYSQLFDIKYEDDADTKIEIKQECVNNDELSTENITLINVDDEVIILTDSEDENNPWLDRLSRSQLLNDDSKSVFTDTVANDENDLGIWDEISNMVDPSEIPSTSEVSCNKEIVQSHASAYDKVRNKKDDYNTNLQQTEINVLNMNEVGFSNELSLKDSDRNKQIINSNINTSSSIKEVTRMDVDEANSFHESSAKDIDKSKQDADINICDKSKQKTEKKQTAKKDDQTLENLKQKLIAKSTKKLIPVIEPLELPLRRRQINHSKNKEIKVRETSQSKLALKEKTSKNDHNLSKIKKHVNDHFYDKEQTLQKNCRKRSKSISGGFSLSEILPKPGSSISKDEKKKIIENRKMKLKKIAETAAEEKKARENGQNINRRIAKPRAKISLKNRGDFLITEHESQESKSISNQSTKPSTSNTNQADVENFMISCKKTLKLHEKTNVSKDSVNTIATSLQQTLHLNNVPSTSEEKKTSCKTIDDKKRHNDANNSNMNIASTSKSSLQNMSIERDSVVNKKYLSSDNLKSILVKVKNKSLKKKKVSFSDKLEVNDYEIDSSNTLKKLHGKDAPIPTDKLVWTPVVYTDWSPKLEEFLARIFMWNPVWLEEQRYLKRDPPIVSECELQPMRLSYDSFKQYYKIAMPLLLLEIWCIITKDFETKNMQRATMMCAIVENSITYTPISSNNLFLMTLTLQVLVNKEDLSKQIHPVFGDLVYLEYASNVRGKKNFYKIFGYITQMHHTIINEFTHYNRELRSYVKDPYTVITYTLLTRNVEHVIPVNRLHRVRTVTYLRPNIRMVQALQYLPQSPLLKMIVNPKIENYQLPPLNEQNVSSLVTKDNLNSKQLEAVFRVTDTVLKKDPKLCFIQGPPGTGKTKVIVNLVTQILYGERENKTSLKILICAPSNAAVDEIVLRLLDIRSTLKQKRFNMVRIGRLETMHLSVKNISVTELAKKYLLKITKKPELNSISYAEELATLQTCIDSLRNQLANMKHRDETKRSSLSNCLFEASTRYELLRSNKTINDLHPKEYVKYQRGSEKIIISNANIIACTLSSCYTNQMESFFGHKERISVCIVDEATQSCEAETLIPLMLGVNTMVLVGDPNQLPATIISQRAKKLGLDQSVFSRIQNVFASHPNSPIIMLDTQYRMDYAISYWPNKHFYKGRLKNAVESFSTFPFYPYRVLHHGFVQNDDKFSNTTEAEFIANIILTMLLFANWEQTSTTVSLGILTPYQNQRTLIMNKINEKISSVPYNVKKKIDFEVNTVDSFQGQERDIIIMSCVRSKGIGFLSDKQRLCVALTRAKRSLILCGNFDTFMKDQMWKALLIDAKTRGILYHIKPNATPTAIKQFIIK</sequence>
<feature type="region of interest" description="Disordered" evidence="5">
    <location>
        <begin position="754"/>
        <end position="793"/>
    </location>
</feature>
<evidence type="ECO:0000259" key="6">
    <source>
        <dbReference type="PROSITE" id="PS50006"/>
    </source>
</evidence>
<dbReference type="Pfam" id="PF00498">
    <property type="entry name" value="FHA"/>
    <property type="match status" value="1"/>
</dbReference>
<feature type="compositionally biased region" description="Polar residues" evidence="5">
    <location>
        <begin position="173"/>
        <end position="182"/>
    </location>
</feature>
<evidence type="ECO:0000256" key="3">
    <source>
        <dbReference type="ARBA" id="ARBA00022806"/>
    </source>
</evidence>
<dbReference type="PANTHER" id="PTHR10887:SF495">
    <property type="entry name" value="HELICASE SENATAXIN ISOFORM X1-RELATED"/>
    <property type="match status" value="1"/>
</dbReference>
<dbReference type="PANTHER" id="PTHR10887">
    <property type="entry name" value="DNA2/NAM7 HELICASE FAMILY"/>
    <property type="match status" value="1"/>
</dbReference>
<evidence type="ECO:0000256" key="4">
    <source>
        <dbReference type="ARBA" id="ARBA00022840"/>
    </source>
</evidence>
<dbReference type="GO" id="GO:0006369">
    <property type="term" value="P:termination of RNA polymerase II transcription"/>
    <property type="evidence" value="ECO:0007669"/>
    <property type="project" value="TreeGrafter"/>
</dbReference>
<dbReference type="GO" id="GO:0005524">
    <property type="term" value="F:ATP binding"/>
    <property type="evidence" value="ECO:0007669"/>
    <property type="project" value="UniProtKB-KW"/>
</dbReference>
<feature type="compositionally biased region" description="Basic and acidic residues" evidence="5">
    <location>
        <begin position="682"/>
        <end position="695"/>
    </location>
</feature>
<keyword evidence="3" id="KW-0347">Helicase</keyword>
<protein>
    <recommendedName>
        <fullName evidence="6">FHA domain-containing protein</fullName>
    </recommendedName>
</protein>
<keyword evidence="4" id="KW-0067">ATP-binding</keyword>
<feature type="region of interest" description="Disordered" evidence="5">
    <location>
        <begin position="173"/>
        <end position="194"/>
    </location>
</feature>
<dbReference type="GO" id="GO:0005694">
    <property type="term" value="C:chromosome"/>
    <property type="evidence" value="ECO:0007669"/>
    <property type="project" value="UniProtKB-ARBA"/>
</dbReference>
<evidence type="ECO:0000256" key="5">
    <source>
        <dbReference type="SAM" id="MobiDB-lite"/>
    </source>
</evidence>
<dbReference type="EMBL" id="JADYXP020000018">
    <property type="protein sequence ID" value="KAL0106521.1"/>
    <property type="molecule type" value="Genomic_DNA"/>
</dbReference>
<dbReference type="CDD" id="cd00060">
    <property type="entry name" value="FHA"/>
    <property type="match status" value="1"/>
</dbReference>
<accession>A0AAW2ES03</accession>
<feature type="compositionally biased region" description="Polar residues" evidence="5">
    <location>
        <begin position="779"/>
        <end position="793"/>
    </location>
</feature>
<dbReference type="InterPro" id="IPR045055">
    <property type="entry name" value="DNA2/NAM7-like"/>
</dbReference>
<gene>
    <name evidence="7" type="ORF">PUN28_016311</name>
</gene>